<comment type="similarity">
    <text evidence="1 2">Belongs to the serpin family.</text>
</comment>
<evidence type="ECO:0000256" key="3">
    <source>
        <dbReference type="SAM" id="MobiDB-lite"/>
    </source>
</evidence>
<evidence type="ECO:0000259" key="4">
    <source>
        <dbReference type="SMART" id="SM00093"/>
    </source>
</evidence>
<dbReference type="InterPro" id="IPR023795">
    <property type="entry name" value="Serpin_CS"/>
</dbReference>
<dbReference type="AlphaFoldDB" id="A0A4U6TXQ1"/>
<dbReference type="PROSITE" id="PS00284">
    <property type="entry name" value="SERPIN"/>
    <property type="match status" value="1"/>
</dbReference>
<dbReference type="Gene3D" id="2.30.39.10">
    <property type="entry name" value="Alpha-1-antitrypsin, domain 1"/>
    <property type="match status" value="1"/>
</dbReference>
<dbReference type="EMBL" id="CM016558">
    <property type="protein sequence ID" value="TKW05639.1"/>
    <property type="molecule type" value="Genomic_DNA"/>
</dbReference>
<dbReference type="Gene3D" id="3.30.497.10">
    <property type="entry name" value="Antithrombin, subunit I, domain 2"/>
    <property type="match status" value="2"/>
</dbReference>
<proteinExistence type="inferred from homology"/>
<protein>
    <recommendedName>
        <fullName evidence="4">Serpin domain-containing protein</fullName>
    </recommendedName>
</protein>
<accession>A0A4U6TXQ1</accession>
<dbReference type="GO" id="GO:0004867">
    <property type="term" value="F:serine-type endopeptidase inhibitor activity"/>
    <property type="evidence" value="ECO:0007669"/>
    <property type="project" value="InterPro"/>
</dbReference>
<dbReference type="InterPro" id="IPR042185">
    <property type="entry name" value="Serpin_sf_2"/>
</dbReference>
<keyword evidence="6" id="KW-1185">Reference proteome</keyword>
<dbReference type="PANTHER" id="PTHR11461">
    <property type="entry name" value="SERINE PROTEASE INHIBITOR, SERPIN"/>
    <property type="match status" value="1"/>
</dbReference>
<dbReference type="OMA" id="RVAHKCF"/>
<dbReference type="Pfam" id="PF00079">
    <property type="entry name" value="Serpin"/>
    <property type="match status" value="1"/>
</dbReference>
<dbReference type="PANTHER" id="PTHR11461:SF286">
    <property type="entry name" value="NON-INHIBITORY SERPIN-Z11-RELATED"/>
    <property type="match status" value="1"/>
</dbReference>
<evidence type="ECO:0000256" key="2">
    <source>
        <dbReference type="RuleBase" id="RU000411"/>
    </source>
</evidence>
<dbReference type="InterPro" id="IPR036186">
    <property type="entry name" value="Serpin_sf"/>
</dbReference>
<dbReference type="GO" id="GO:0005615">
    <property type="term" value="C:extracellular space"/>
    <property type="evidence" value="ECO:0007669"/>
    <property type="project" value="InterPro"/>
</dbReference>
<dbReference type="InterPro" id="IPR042178">
    <property type="entry name" value="Serpin_sf_1"/>
</dbReference>
<evidence type="ECO:0000256" key="1">
    <source>
        <dbReference type="ARBA" id="ARBA00009500"/>
    </source>
</evidence>
<dbReference type="SMART" id="SM00093">
    <property type="entry name" value="SERPIN"/>
    <property type="match status" value="1"/>
</dbReference>
<name>A0A4U6TXQ1_SETVI</name>
<feature type="domain" description="Serpin" evidence="4">
    <location>
        <begin position="7"/>
        <end position="382"/>
    </location>
</feature>
<dbReference type="InterPro" id="IPR023796">
    <property type="entry name" value="Serpin_dom"/>
</dbReference>
<reference evidence="5" key="1">
    <citation type="submission" date="2019-03" db="EMBL/GenBank/DDBJ databases">
        <title>WGS assembly of Setaria viridis.</title>
        <authorList>
            <person name="Huang P."/>
            <person name="Jenkins J."/>
            <person name="Grimwood J."/>
            <person name="Barry K."/>
            <person name="Healey A."/>
            <person name="Mamidi S."/>
            <person name="Sreedasyam A."/>
            <person name="Shu S."/>
            <person name="Feldman M."/>
            <person name="Wu J."/>
            <person name="Yu Y."/>
            <person name="Chen C."/>
            <person name="Johnson J."/>
            <person name="Rokhsar D."/>
            <person name="Baxter I."/>
            <person name="Schmutz J."/>
            <person name="Brutnell T."/>
            <person name="Kellogg E."/>
        </authorList>
    </citation>
    <scope>NUCLEOTIDE SEQUENCE [LARGE SCALE GENOMIC DNA]</scope>
</reference>
<evidence type="ECO:0000313" key="5">
    <source>
        <dbReference type="EMBL" id="TKW05639.1"/>
    </source>
</evidence>
<organism evidence="5 6">
    <name type="scientific">Setaria viridis</name>
    <name type="common">Green bristlegrass</name>
    <name type="synonym">Setaria italica subsp. viridis</name>
    <dbReference type="NCBI Taxonomy" id="4556"/>
    <lineage>
        <taxon>Eukaryota</taxon>
        <taxon>Viridiplantae</taxon>
        <taxon>Streptophyta</taxon>
        <taxon>Embryophyta</taxon>
        <taxon>Tracheophyta</taxon>
        <taxon>Spermatophyta</taxon>
        <taxon>Magnoliopsida</taxon>
        <taxon>Liliopsida</taxon>
        <taxon>Poales</taxon>
        <taxon>Poaceae</taxon>
        <taxon>PACMAD clade</taxon>
        <taxon>Panicoideae</taxon>
        <taxon>Panicodae</taxon>
        <taxon>Paniceae</taxon>
        <taxon>Cenchrinae</taxon>
        <taxon>Setaria</taxon>
    </lineage>
</organism>
<dbReference type="Proteomes" id="UP000298652">
    <property type="component" value="Chromosome 7"/>
</dbReference>
<evidence type="ECO:0000313" key="6">
    <source>
        <dbReference type="Proteomes" id="UP000298652"/>
    </source>
</evidence>
<dbReference type="InterPro" id="IPR000215">
    <property type="entry name" value="Serpin_fam"/>
</dbReference>
<dbReference type="SUPFAM" id="SSF56574">
    <property type="entry name" value="Serpins"/>
    <property type="match status" value="1"/>
</dbReference>
<feature type="region of interest" description="Disordered" evidence="3">
    <location>
        <begin position="138"/>
        <end position="163"/>
    </location>
</feature>
<sequence length="386" mass="42228">MDQCLRVALFPGMEAIAKQANFLFSPMSLRAGLALLGAGTHGTTLRQLLTFLDSEDTHHLDAASARLLADVTPWPQLTFAAGVFVDRTLSLAPEFESPAVSFHRAVTRSVDFKNRPVESRAEVNDFINRATKVQGALAQHPLQGPGRPRHQDRPRQRPALQGEVARRFDPSDTVPHDFFRRDGRPVRVPFLSDAGMQCAESFDDPCLGFKVIQCFYKMVGREGRLDPGAPCFCILIFLPHGRDGLADLLRPAVTQPDFVMQCAPRREQVVCFSSGLDVVSALCQLGLTAPFDEGVADLSGMVSNMPPEGLYVSAVRQTCAVEVDEDGTEAVAATYSASSPTYSPPENPPPPPMSFVADHPFMFAIVEYEKAEVLFLGHVMDPSQEN</sequence>
<gene>
    <name evidence="5" type="ORF">SEVIR_7G189900v2</name>
</gene>
<dbReference type="Gramene" id="TKW05639">
    <property type="protein sequence ID" value="TKW05639"/>
    <property type="gene ID" value="SEVIR_7G189900v2"/>
</dbReference>